<accession>A0ABR7JU73</accession>
<organism evidence="3 4">
    <name type="scientific">Romboutsia faecis</name>
    <dbReference type="NCBI Taxonomy" id="2764597"/>
    <lineage>
        <taxon>Bacteria</taxon>
        <taxon>Bacillati</taxon>
        <taxon>Bacillota</taxon>
        <taxon>Clostridia</taxon>
        <taxon>Peptostreptococcales</taxon>
        <taxon>Peptostreptococcaceae</taxon>
        <taxon>Romboutsia</taxon>
    </lineage>
</organism>
<evidence type="ECO:0000256" key="1">
    <source>
        <dbReference type="SAM" id="Coils"/>
    </source>
</evidence>
<dbReference type="EMBL" id="JACRWE010000014">
    <property type="protein sequence ID" value="MBC5998318.1"/>
    <property type="molecule type" value="Genomic_DNA"/>
</dbReference>
<reference evidence="3 4" key="1">
    <citation type="submission" date="2020-08" db="EMBL/GenBank/DDBJ databases">
        <authorList>
            <person name="Liu C."/>
            <person name="Sun Q."/>
        </authorList>
    </citation>
    <scope>NUCLEOTIDE SEQUENCE [LARGE SCALE GENOMIC DNA]</scope>
    <source>
        <strain evidence="3 4">NSJ-18</strain>
    </source>
</reference>
<keyword evidence="4" id="KW-1185">Reference proteome</keyword>
<dbReference type="Pfam" id="PF04545">
    <property type="entry name" value="Sigma70_r4"/>
    <property type="match status" value="1"/>
</dbReference>
<comment type="caution">
    <text evidence="3">The sequence shown here is derived from an EMBL/GenBank/DDBJ whole genome shotgun (WGS) entry which is preliminary data.</text>
</comment>
<evidence type="ECO:0000313" key="3">
    <source>
        <dbReference type="EMBL" id="MBC5998318.1"/>
    </source>
</evidence>
<dbReference type="InterPro" id="IPR013324">
    <property type="entry name" value="RNA_pol_sigma_r3/r4-like"/>
</dbReference>
<evidence type="ECO:0000313" key="4">
    <source>
        <dbReference type="Proteomes" id="UP000609849"/>
    </source>
</evidence>
<protein>
    <recommendedName>
        <fullName evidence="2">RNA polymerase sigma-70 region 4 domain-containing protein</fullName>
    </recommendedName>
</protein>
<sequence length="152" mass="17629">MSSKEENMGKVKKDLDKLRKNLRKIDAWNTEIEVLKEKMNAYKSGGFGLGAQCITTVTIDDILARDETRLNNLESNIDFTNYKLKEYKAALECLTDNEYEVINRRYLETECKNQSYEGIAKDMKFSKSHIKRLHDSAIEKIVDYKYGSIEIA</sequence>
<name>A0ABR7JU73_9FIRM</name>
<feature type="coiled-coil region" evidence="1">
    <location>
        <begin position="1"/>
        <end position="38"/>
    </location>
</feature>
<gene>
    <name evidence="3" type="ORF">H8923_16330</name>
</gene>
<dbReference type="Proteomes" id="UP000609849">
    <property type="component" value="Unassembled WGS sequence"/>
</dbReference>
<dbReference type="RefSeq" id="WP_153972955.1">
    <property type="nucleotide sequence ID" value="NZ_JACRWE010000014.1"/>
</dbReference>
<feature type="domain" description="RNA polymerase sigma-70 region 4" evidence="2">
    <location>
        <begin position="90"/>
        <end position="141"/>
    </location>
</feature>
<dbReference type="Gene3D" id="1.20.140.160">
    <property type="match status" value="1"/>
</dbReference>
<dbReference type="SUPFAM" id="SSF88659">
    <property type="entry name" value="Sigma3 and sigma4 domains of RNA polymerase sigma factors"/>
    <property type="match status" value="1"/>
</dbReference>
<proteinExistence type="predicted"/>
<evidence type="ECO:0000259" key="2">
    <source>
        <dbReference type="Pfam" id="PF04545"/>
    </source>
</evidence>
<dbReference type="InterPro" id="IPR007630">
    <property type="entry name" value="RNA_pol_sigma70_r4"/>
</dbReference>
<keyword evidence="1" id="KW-0175">Coiled coil</keyword>